<protein>
    <recommendedName>
        <fullName evidence="4">SWIM-type domain-containing protein</fullName>
    </recommendedName>
</protein>
<gene>
    <name evidence="2" type="ORF">ACFQ4H_06060</name>
</gene>
<reference evidence="3" key="1">
    <citation type="journal article" date="2019" name="Int. J. Syst. Evol. Microbiol.">
        <title>The Global Catalogue of Microorganisms (GCM) 10K type strain sequencing project: providing services to taxonomists for standard genome sequencing and annotation.</title>
        <authorList>
            <consortium name="The Broad Institute Genomics Platform"/>
            <consortium name="The Broad Institute Genome Sequencing Center for Infectious Disease"/>
            <person name="Wu L."/>
            <person name="Ma J."/>
        </authorList>
    </citation>
    <scope>NUCLEOTIDE SEQUENCE [LARGE SCALE GENOMIC DNA]</scope>
    <source>
        <strain evidence="3">JCM 31037</strain>
    </source>
</reference>
<evidence type="ECO:0000256" key="1">
    <source>
        <dbReference type="SAM" id="MobiDB-lite"/>
    </source>
</evidence>
<feature type="compositionally biased region" description="Low complexity" evidence="1">
    <location>
        <begin position="103"/>
        <end position="113"/>
    </location>
</feature>
<organism evidence="2 3">
    <name type="scientific">Micromonospora sonneratiae</name>
    <dbReference type="NCBI Taxonomy" id="1184706"/>
    <lineage>
        <taxon>Bacteria</taxon>
        <taxon>Bacillati</taxon>
        <taxon>Actinomycetota</taxon>
        <taxon>Actinomycetes</taxon>
        <taxon>Micromonosporales</taxon>
        <taxon>Micromonosporaceae</taxon>
        <taxon>Micromonospora</taxon>
    </lineage>
</organism>
<comment type="caution">
    <text evidence="2">The sequence shown here is derived from an EMBL/GenBank/DDBJ whole genome shotgun (WGS) entry which is preliminary data.</text>
</comment>
<accession>A0ABW3Y9V6</accession>
<sequence length="644" mass="66650">MTAALPPVAPLLVAEAVDLLPNRLRKKLDAMVERAGEWPVTATSDGFTVRVDDATTVTLLVTGGTVTNSAGATCSCLLAPACLHRAAVLSLAPVDDRTGPGGTTPETPPSTDGASPLAEPTTVATVPLSDPGPVPATGSDVAPQLTSRQRDAARGLWQAGVAILTAGVAGAGAVLRSELLRATHEARANGLYRAAEAGRIVASLLQAARTGQANYRLADLTDEVRNLLALAHRLSAPQLPTQTVGDLLGRARRTYEVQGSLRLYGLCTVPVVADSGYAGTTTYLSDRDGRLWMATDIAPGGVGRAASTGSTAVPLGTTAVTHRELSRAGLVVSGATAATTGQLGGGASVRAVRAAGVRWTEEPLAQLWHEPLANQISRTFSALAKPVQERRAGANLLFLSVRVIGPTDDGVLASTSDGTVLTLTVGADHAELPYRENLRLLGDCPDLDLLLIGEPVPARRATVQALAVGIADAGAADTARLSLPERWGDHVDLGYDRLHRSQLPNGGGAAVDVPTNDLVAVPDGGSRPDTSGDPVLQLLRRHVERVVAGGRAVEALAASDGQRMRRARFDTGAELLDSLLAAARNRSRDVFGRLASHDGSRFAEAWLALAVYEAAASSALSELSWLPTALTSLAGDLDGRTLVG</sequence>
<evidence type="ECO:0008006" key="4">
    <source>
        <dbReference type="Google" id="ProtNLM"/>
    </source>
</evidence>
<name>A0ABW3Y9V6_9ACTN</name>
<evidence type="ECO:0000313" key="3">
    <source>
        <dbReference type="Proteomes" id="UP001597260"/>
    </source>
</evidence>
<feature type="region of interest" description="Disordered" evidence="1">
    <location>
        <begin position="93"/>
        <end position="147"/>
    </location>
</feature>
<keyword evidence="3" id="KW-1185">Reference proteome</keyword>
<dbReference type="EMBL" id="JBHTMP010000006">
    <property type="protein sequence ID" value="MFD1320655.1"/>
    <property type="molecule type" value="Genomic_DNA"/>
</dbReference>
<evidence type="ECO:0000313" key="2">
    <source>
        <dbReference type="EMBL" id="MFD1320655.1"/>
    </source>
</evidence>
<dbReference type="RefSeq" id="WP_377567861.1">
    <property type="nucleotide sequence ID" value="NZ_JBHTMP010000006.1"/>
</dbReference>
<proteinExistence type="predicted"/>
<dbReference type="Proteomes" id="UP001597260">
    <property type="component" value="Unassembled WGS sequence"/>
</dbReference>